<gene>
    <name evidence="1" type="ORF">LY79DRAFT_692112</name>
</gene>
<sequence length="172" mass="19901">MAPVQAMNVTMKNSWRQLLRVLLSIATSQFVPINLKMTGITDKVYEAAKKIASTFNTSLAKTSLSDTFVDGSCSVQSYSFTVSPYLHADTQDDEMFVRDLDRRLCVTYYTPKFLRKRGVRMKKPYEDCVPYLSHQDVRMATQRMEKKMSPRKERDHPYNEEDDGLHCFSAYV</sequence>
<accession>A0AAD8V205</accession>
<dbReference type="GO" id="GO:0003676">
    <property type="term" value="F:nucleic acid binding"/>
    <property type="evidence" value="ECO:0007669"/>
    <property type="project" value="InterPro"/>
</dbReference>
<dbReference type="Proteomes" id="UP001230504">
    <property type="component" value="Unassembled WGS sequence"/>
</dbReference>
<evidence type="ECO:0000313" key="2">
    <source>
        <dbReference type="Proteomes" id="UP001230504"/>
    </source>
</evidence>
<dbReference type="InterPro" id="IPR036397">
    <property type="entry name" value="RNaseH_sf"/>
</dbReference>
<dbReference type="EMBL" id="JAHLJV010000054">
    <property type="protein sequence ID" value="KAK1580476.1"/>
    <property type="molecule type" value="Genomic_DNA"/>
</dbReference>
<keyword evidence="2" id="KW-1185">Reference proteome</keyword>
<proteinExistence type="predicted"/>
<protein>
    <submittedName>
        <fullName evidence="1">Uncharacterized protein</fullName>
    </submittedName>
</protein>
<dbReference type="InterPro" id="IPR006941">
    <property type="entry name" value="RNase_CAF1"/>
</dbReference>
<comment type="caution">
    <text evidence="1">The sequence shown here is derived from an EMBL/GenBank/DDBJ whole genome shotgun (WGS) entry which is preliminary data.</text>
</comment>
<name>A0AAD8V205_9PEZI</name>
<dbReference type="Gene3D" id="3.30.420.10">
    <property type="entry name" value="Ribonuclease H-like superfamily/Ribonuclease H"/>
    <property type="match status" value="1"/>
</dbReference>
<reference evidence="1" key="1">
    <citation type="submission" date="2021-06" db="EMBL/GenBank/DDBJ databases">
        <title>Comparative genomics, transcriptomics and evolutionary studies reveal genomic signatures of adaptation to plant cell wall in hemibiotrophic fungi.</title>
        <authorList>
            <consortium name="DOE Joint Genome Institute"/>
            <person name="Baroncelli R."/>
            <person name="Diaz J.F."/>
            <person name="Benocci T."/>
            <person name="Peng M."/>
            <person name="Battaglia E."/>
            <person name="Haridas S."/>
            <person name="Andreopoulos W."/>
            <person name="Labutti K."/>
            <person name="Pangilinan J."/>
            <person name="Floch G.L."/>
            <person name="Makela M.R."/>
            <person name="Henrissat B."/>
            <person name="Grigoriev I.V."/>
            <person name="Crouch J.A."/>
            <person name="De Vries R.P."/>
            <person name="Sukno S.A."/>
            <person name="Thon M.R."/>
        </authorList>
    </citation>
    <scope>NUCLEOTIDE SEQUENCE</scope>
    <source>
        <strain evidence="1">CBS 125086</strain>
    </source>
</reference>
<evidence type="ECO:0000313" key="1">
    <source>
        <dbReference type="EMBL" id="KAK1580476.1"/>
    </source>
</evidence>
<dbReference type="Pfam" id="PF04857">
    <property type="entry name" value="CAF1"/>
    <property type="match status" value="1"/>
</dbReference>
<dbReference type="GeneID" id="85449001"/>
<organism evidence="1 2">
    <name type="scientific">Colletotrichum navitas</name>
    <dbReference type="NCBI Taxonomy" id="681940"/>
    <lineage>
        <taxon>Eukaryota</taxon>
        <taxon>Fungi</taxon>
        <taxon>Dikarya</taxon>
        <taxon>Ascomycota</taxon>
        <taxon>Pezizomycotina</taxon>
        <taxon>Sordariomycetes</taxon>
        <taxon>Hypocreomycetidae</taxon>
        <taxon>Glomerellales</taxon>
        <taxon>Glomerellaceae</taxon>
        <taxon>Colletotrichum</taxon>
        <taxon>Colletotrichum graminicola species complex</taxon>
    </lineage>
</organism>
<dbReference type="AlphaFoldDB" id="A0AAD8V205"/>
<dbReference type="RefSeq" id="XP_060411513.1">
    <property type="nucleotide sequence ID" value="XM_060564761.1"/>
</dbReference>